<organism evidence="2 3">
    <name type="scientific">Steinernema hermaphroditum</name>
    <dbReference type="NCBI Taxonomy" id="289476"/>
    <lineage>
        <taxon>Eukaryota</taxon>
        <taxon>Metazoa</taxon>
        <taxon>Ecdysozoa</taxon>
        <taxon>Nematoda</taxon>
        <taxon>Chromadorea</taxon>
        <taxon>Rhabditida</taxon>
        <taxon>Tylenchina</taxon>
        <taxon>Panagrolaimomorpha</taxon>
        <taxon>Strongyloidoidea</taxon>
        <taxon>Steinernematidae</taxon>
        <taxon>Steinernema</taxon>
    </lineage>
</organism>
<dbReference type="EMBL" id="JAUCMV010000005">
    <property type="protein sequence ID" value="KAK0393792.1"/>
    <property type="molecule type" value="Genomic_DNA"/>
</dbReference>
<dbReference type="AlphaFoldDB" id="A0AA39GX90"/>
<keyword evidence="3" id="KW-1185">Reference proteome</keyword>
<dbReference type="Proteomes" id="UP001175271">
    <property type="component" value="Unassembled WGS sequence"/>
</dbReference>
<gene>
    <name evidence="2" type="ORF">QR680_000404</name>
</gene>
<sequence length="76" mass="9005">MTPAKSLLLLLPFLLLILLCSHSEAVPTFPEYRLRLKRQMPFNVGNFMQQFNQDMNIDFNFKFNQRFRTMFGAMQG</sequence>
<feature type="chain" id="PRO_5041265354" evidence="1">
    <location>
        <begin position="26"/>
        <end position="76"/>
    </location>
</feature>
<name>A0AA39GX90_9BILA</name>
<evidence type="ECO:0000313" key="2">
    <source>
        <dbReference type="EMBL" id="KAK0393792.1"/>
    </source>
</evidence>
<keyword evidence="1" id="KW-0732">Signal</keyword>
<feature type="signal peptide" evidence="1">
    <location>
        <begin position="1"/>
        <end position="25"/>
    </location>
</feature>
<accession>A0AA39GX90</accession>
<reference evidence="2" key="1">
    <citation type="submission" date="2023-06" db="EMBL/GenBank/DDBJ databases">
        <title>Genomic analysis of the entomopathogenic nematode Steinernema hermaphroditum.</title>
        <authorList>
            <person name="Schwarz E.M."/>
            <person name="Heppert J.K."/>
            <person name="Baniya A."/>
            <person name="Schwartz H.T."/>
            <person name="Tan C.-H."/>
            <person name="Antoshechkin I."/>
            <person name="Sternberg P.W."/>
            <person name="Goodrich-Blair H."/>
            <person name="Dillman A.R."/>
        </authorList>
    </citation>
    <scope>NUCLEOTIDE SEQUENCE</scope>
    <source>
        <strain evidence="2">PS9179</strain>
        <tissue evidence="2">Whole animal</tissue>
    </source>
</reference>
<comment type="caution">
    <text evidence="2">The sequence shown here is derived from an EMBL/GenBank/DDBJ whole genome shotgun (WGS) entry which is preliminary data.</text>
</comment>
<proteinExistence type="predicted"/>
<protein>
    <submittedName>
        <fullName evidence="2">Uncharacterized protein</fullName>
    </submittedName>
</protein>
<evidence type="ECO:0000256" key="1">
    <source>
        <dbReference type="SAM" id="SignalP"/>
    </source>
</evidence>
<evidence type="ECO:0000313" key="3">
    <source>
        <dbReference type="Proteomes" id="UP001175271"/>
    </source>
</evidence>